<evidence type="ECO:0000256" key="1">
    <source>
        <dbReference type="SAM" id="Coils"/>
    </source>
</evidence>
<evidence type="ECO:0000256" key="2">
    <source>
        <dbReference type="SAM" id="MobiDB-lite"/>
    </source>
</evidence>
<comment type="caution">
    <text evidence="3">The sequence shown here is derived from an EMBL/GenBank/DDBJ whole genome shotgun (WGS) entry which is preliminary data.</text>
</comment>
<dbReference type="InterPro" id="IPR053284">
    <property type="entry name" value="RGS1-HXK1_interactor"/>
</dbReference>
<dbReference type="Proteomes" id="UP000797356">
    <property type="component" value="Chromosome 4"/>
</dbReference>
<feature type="region of interest" description="Disordered" evidence="2">
    <location>
        <begin position="1"/>
        <end position="45"/>
    </location>
</feature>
<feature type="compositionally biased region" description="Pro residues" evidence="2">
    <location>
        <begin position="8"/>
        <end position="18"/>
    </location>
</feature>
<proteinExistence type="predicted"/>
<reference evidence="3" key="1">
    <citation type="journal article" date="2017" name="Gigascience">
        <title>The genome draft of coconut (Cocos nucifera).</title>
        <authorList>
            <person name="Xiao Y."/>
            <person name="Xu P."/>
            <person name="Fan H."/>
            <person name="Baudouin L."/>
            <person name="Xia W."/>
            <person name="Bocs S."/>
            <person name="Xu J."/>
            <person name="Li Q."/>
            <person name="Guo A."/>
            <person name="Zhou L."/>
            <person name="Li J."/>
            <person name="Wu Y."/>
            <person name="Ma Z."/>
            <person name="Armero A."/>
            <person name="Issali A.E."/>
            <person name="Liu N."/>
            <person name="Peng M."/>
            <person name="Yang Y."/>
        </authorList>
    </citation>
    <scope>NUCLEOTIDE SEQUENCE</scope>
    <source>
        <tissue evidence="3">Spear leaf of Hainan Tall coconut</tissue>
    </source>
</reference>
<sequence length="252" mass="27894">MTANASAPCPPPPSPSPSPLAGATSEGIHDLRTAQSSSEANPFGSGTNGSAFRFAPFPQENSSWSLQRLQDYMTMVQAQYKVHEGAFVKKVKDQLMIAREHPTETFGIVVAAGLVLMRGPRRFLLRNTFGRLVSEQDRSAKAELCLKEISQSVEKLKKDSKHMLLKSSWGEQDLQRGDAKIRAAGREIQRLAKSIYKIESEAMDLMDGLRALPGRTALQLRAEVASMASDLKNQRRELNERIMKISELGIRV</sequence>
<gene>
    <name evidence="3" type="ORF">COCNU_04G011660</name>
</gene>
<name>A0A8K0I6G0_COCNU</name>
<protein>
    <submittedName>
        <fullName evidence="3">RGS1-HXK1-interacting protein 1</fullName>
    </submittedName>
</protein>
<reference evidence="3" key="2">
    <citation type="submission" date="2019-07" db="EMBL/GenBank/DDBJ databases">
        <authorList>
            <person name="Yang Y."/>
            <person name="Bocs S."/>
            <person name="Baudouin L."/>
        </authorList>
    </citation>
    <scope>NUCLEOTIDE SEQUENCE</scope>
    <source>
        <tissue evidence="3">Spear leaf of Hainan Tall coconut</tissue>
    </source>
</reference>
<feature type="coiled-coil region" evidence="1">
    <location>
        <begin position="217"/>
        <end position="248"/>
    </location>
</feature>
<keyword evidence="1" id="KW-0175">Coiled coil</keyword>
<dbReference type="PANTHER" id="PTHR34554:SF2">
    <property type="entry name" value="RGS1-HXK1-INTERACTING PROTEIN 1"/>
    <property type="match status" value="1"/>
</dbReference>
<dbReference type="PANTHER" id="PTHR34554">
    <property type="entry name" value="RGS1-HXK1-INTERACTING PROTEIN 1"/>
    <property type="match status" value="1"/>
</dbReference>
<accession>A0A8K0I6G0</accession>
<keyword evidence="4" id="KW-1185">Reference proteome</keyword>
<dbReference type="AlphaFoldDB" id="A0A8K0I6G0"/>
<dbReference type="OrthoDB" id="1914410at2759"/>
<organism evidence="3 4">
    <name type="scientific">Cocos nucifera</name>
    <name type="common">Coconut palm</name>
    <dbReference type="NCBI Taxonomy" id="13894"/>
    <lineage>
        <taxon>Eukaryota</taxon>
        <taxon>Viridiplantae</taxon>
        <taxon>Streptophyta</taxon>
        <taxon>Embryophyta</taxon>
        <taxon>Tracheophyta</taxon>
        <taxon>Spermatophyta</taxon>
        <taxon>Magnoliopsida</taxon>
        <taxon>Liliopsida</taxon>
        <taxon>Arecaceae</taxon>
        <taxon>Arecoideae</taxon>
        <taxon>Cocoseae</taxon>
        <taxon>Attaleinae</taxon>
        <taxon>Cocos</taxon>
    </lineage>
</organism>
<dbReference type="EMBL" id="CM017875">
    <property type="protein sequence ID" value="KAG1338860.1"/>
    <property type="molecule type" value="Genomic_DNA"/>
</dbReference>
<feature type="compositionally biased region" description="Polar residues" evidence="2">
    <location>
        <begin position="33"/>
        <end position="45"/>
    </location>
</feature>
<evidence type="ECO:0000313" key="4">
    <source>
        <dbReference type="Proteomes" id="UP000797356"/>
    </source>
</evidence>
<evidence type="ECO:0000313" key="3">
    <source>
        <dbReference type="EMBL" id="KAG1338860.1"/>
    </source>
</evidence>